<dbReference type="GO" id="GO:0006825">
    <property type="term" value="P:copper ion transport"/>
    <property type="evidence" value="ECO:0007669"/>
    <property type="project" value="InterPro"/>
</dbReference>
<dbReference type="AlphaFoldDB" id="A0A7W5Z5F1"/>
<feature type="transmembrane region" description="Helical" evidence="6">
    <location>
        <begin position="20"/>
        <end position="45"/>
    </location>
</feature>
<dbReference type="Pfam" id="PF05425">
    <property type="entry name" value="CopD"/>
    <property type="match status" value="1"/>
</dbReference>
<name>A0A7W5Z5F1_9HYPH</name>
<sequence length="620" mass="66254">MPEDLFEVSVLVRLARGVDLLASIGLFGTLLYTWAIALPALVEAGEKTRWRGGVRKAALLLLAVKVASSLLWLFGQALAMAGDDGAIGWSAISQVATGTLFGRALIARVVLFAAAVAVAGSLLSGWRVALATVFAGLSLALLIEQGHAAATDDIVLPLLIAVHVIAAGAWLGALVPLLLFVHLFPDSAAVAARRFSGLGLVAVVALFATAWVQSLYLIGDVGGWFGTTYGIVAIGKTVLFALLLLIAAANRFILTPKLEGAGASRTALLISIGIETAVALVLVAAAVVLATLPPGKHLQPQWPFSFQPDFSNIHIWYYGRELWRVAILAAAAVIAVLCLFFRRTRIAGPVLAAIVVFATPWPNLRVLAKPAYPTSFYRSPTGYAASSIARGEDIVRANCVPECFRAELDPTDLSSYNLWRRSDGDLFSWLVDVFDVKGFSPMPHGTIAALTERQRWFLIDYFRARSTGFAVRGRQDWPYPVPAPRFDFVCGDGSTRTIADLRGNVIHIVAATGDAPVTLPPPPAGIGLRTVVLTDQDSIALDAPDVCFSSSPDAWRAFAIVTHEDDAGLDGTSVLLDANGWLRLRAPTTRLLTDEDFWRDTVTTLSKEPIPGDAGAGHKH</sequence>
<dbReference type="PANTHER" id="PTHR34820:SF4">
    <property type="entry name" value="INNER MEMBRANE PROTEIN YEBZ"/>
    <property type="match status" value="1"/>
</dbReference>
<organism evidence="8 9">
    <name type="scientific">Pseudochelatococcus contaminans</name>
    <dbReference type="NCBI Taxonomy" id="1538103"/>
    <lineage>
        <taxon>Bacteria</taxon>
        <taxon>Pseudomonadati</taxon>
        <taxon>Pseudomonadota</taxon>
        <taxon>Alphaproteobacteria</taxon>
        <taxon>Hyphomicrobiales</taxon>
        <taxon>Chelatococcaceae</taxon>
        <taxon>Pseudochelatococcus</taxon>
    </lineage>
</organism>
<dbReference type="InterPro" id="IPR032694">
    <property type="entry name" value="CopC/D"/>
</dbReference>
<evidence type="ECO:0000256" key="6">
    <source>
        <dbReference type="SAM" id="Phobius"/>
    </source>
</evidence>
<keyword evidence="9" id="KW-1185">Reference proteome</keyword>
<feature type="transmembrane region" description="Helical" evidence="6">
    <location>
        <begin position="126"/>
        <end position="143"/>
    </location>
</feature>
<feature type="transmembrane region" description="Helical" evidence="6">
    <location>
        <begin position="322"/>
        <end position="341"/>
    </location>
</feature>
<evidence type="ECO:0000256" key="3">
    <source>
        <dbReference type="ARBA" id="ARBA00022692"/>
    </source>
</evidence>
<evidence type="ECO:0000313" key="9">
    <source>
        <dbReference type="Proteomes" id="UP000537592"/>
    </source>
</evidence>
<protein>
    <submittedName>
        <fullName evidence="8">Putative copper export protein</fullName>
    </submittedName>
</protein>
<gene>
    <name evidence="8" type="ORF">FHS81_002549</name>
</gene>
<feature type="transmembrane region" description="Helical" evidence="6">
    <location>
        <begin position="266"/>
        <end position="292"/>
    </location>
</feature>
<comment type="caution">
    <text evidence="8">The sequence shown here is derived from an EMBL/GenBank/DDBJ whole genome shotgun (WGS) entry which is preliminary data.</text>
</comment>
<keyword evidence="2" id="KW-1003">Cell membrane</keyword>
<evidence type="ECO:0000259" key="7">
    <source>
        <dbReference type="Pfam" id="PF05425"/>
    </source>
</evidence>
<dbReference type="RefSeq" id="WP_183753433.1">
    <property type="nucleotide sequence ID" value="NZ_JACICC010000006.1"/>
</dbReference>
<dbReference type="GO" id="GO:0005886">
    <property type="term" value="C:plasma membrane"/>
    <property type="evidence" value="ECO:0007669"/>
    <property type="project" value="UniProtKB-SubCell"/>
</dbReference>
<feature type="domain" description="Copper resistance protein D" evidence="7">
    <location>
        <begin position="191"/>
        <end position="289"/>
    </location>
</feature>
<evidence type="ECO:0000256" key="5">
    <source>
        <dbReference type="ARBA" id="ARBA00023136"/>
    </source>
</evidence>
<reference evidence="8 9" key="1">
    <citation type="submission" date="2020-08" db="EMBL/GenBank/DDBJ databases">
        <title>Genomic Encyclopedia of Type Strains, Phase IV (KMG-IV): sequencing the most valuable type-strain genomes for metagenomic binning, comparative biology and taxonomic classification.</title>
        <authorList>
            <person name="Goeker M."/>
        </authorList>
    </citation>
    <scope>NUCLEOTIDE SEQUENCE [LARGE SCALE GENOMIC DNA]</scope>
    <source>
        <strain evidence="8 9">DSM 28760</strain>
    </source>
</reference>
<evidence type="ECO:0000256" key="1">
    <source>
        <dbReference type="ARBA" id="ARBA00004651"/>
    </source>
</evidence>
<comment type="subcellular location">
    <subcellularLocation>
        <location evidence="1">Cell membrane</location>
        <topology evidence="1">Multi-pass membrane protein</topology>
    </subcellularLocation>
</comment>
<feature type="transmembrane region" description="Helical" evidence="6">
    <location>
        <begin position="155"/>
        <end position="183"/>
    </location>
</feature>
<dbReference type="Proteomes" id="UP000537592">
    <property type="component" value="Unassembled WGS sequence"/>
</dbReference>
<proteinExistence type="predicted"/>
<dbReference type="PANTHER" id="PTHR34820">
    <property type="entry name" value="INNER MEMBRANE PROTEIN YEBZ"/>
    <property type="match status" value="1"/>
</dbReference>
<keyword evidence="4 6" id="KW-1133">Transmembrane helix</keyword>
<evidence type="ECO:0000256" key="4">
    <source>
        <dbReference type="ARBA" id="ARBA00022989"/>
    </source>
</evidence>
<keyword evidence="3 6" id="KW-0812">Transmembrane</keyword>
<dbReference type="EMBL" id="JACICC010000006">
    <property type="protein sequence ID" value="MBB3810448.1"/>
    <property type="molecule type" value="Genomic_DNA"/>
</dbReference>
<feature type="transmembrane region" description="Helical" evidence="6">
    <location>
        <begin position="100"/>
        <end position="119"/>
    </location>
</feature>
<dbReference type="InterPro" id="IPR008457">
    <property type="entry name" value="Cu-R_CopD_dom"/>
</dbReference>
<feature type="transmembrane region" description="Helical" evidence="6">
    <location>
        <begin position="195"/>
        <end position="218"/>
    </location>
</feature>
<feature type="transmembrane region" description="Helical" evidence="6">
    <location>
        <begin position="57"/>
        <end position="80"/>
    </location>
</feature>
<feature type="transmembrane region" description="Helical" evidence="6">
    <location>
        <begin position="346"/>
        <end position="364"/>
    </location>
</feature>
<accession>A0A7W5Z5F1</accession>
<feature type="transmembrane region" description="Helical" evidence="6">
    <location>
        <begin position="230"/>
        <end position="254"/>
    </location>
</feature>
<evidence type="ECO:0000313" key="8">
    <source>
        <dbReference type="EMBL" id="MBB3810448.1"/>
    </source>
</evidence>
<keyword evidence="5 6" id="KW-0472">Membrane</keyword>
<evidence type="ECO:0000256" key="2">
    <source>
        <dbReference type="ARBA" id="ARBA00022475"/>
    </source>
</evidence>